<dbReference type="RefSeq" id="WP_279529616.1">
    <property type="nucleotide sequence ID" value="NZ_CP122312.1"/>
</dbReference>
<dbReference type="SUPFAM" id="SSF54849">
    <property type="entry name" value="GroEL-intermediate domain like"/>
    <property type="match status" value="1"/>
</dbReference>
<comment type="similarity">
    <text evidence="1 5">Belongs to the TCP-1 chaperonin family.</text>
</comment>
<dbReference type="InterPro" id="IPR027409">
    <property type="entry name" value="GroEL-like_apical_dom_sf"/>
</dbReference>
<evidence type="ECO:0000313" key="8">
    <source>
        <dbReference type="Proteomes" id="UP001596447"/>
    </source>
</evidence>
<evidence type="ECO:0000256" key="4">
    <source>
        <dbReference type="ARBA" id="ARBA00023186"/>
    </source>
</evidence>
<organism evidence="7 8">
    <name type="scientific">Halospeciosus flavus</name>
    <dbReference type="NCBI Taxonomy" id="3032283"/>
    <lineage>
        <taxon>Archaea</taxon>
        <taxon>Methanobacteriati</taxon>
        <taxon>Methanobacteriota</taxon>
        <taxon>Stenosarchaea group</taxon>
        <taxon>Halobacteria</taxon>
        <taxon>Halobacteriales</taxon>
        <taxon>Halobacteriaceae</taxon>
        <taxon>Halospeciosus</taxon>
    </lineage>
</organism>
<dbReference type="InterPro" id="IPR027413">
    <property type="entry name" value="GROEL-like_equatorial_sf"/>
</dbReference>
<dbReference type="PRINTS" id="PR00304">
    <property type="entry name" value="TCOMPLEXTCP1"/>
</dbReference>
<dbReference type="GO" id="GO:0005524">
    <property type="term" value="F:ATP binding"/>
    <property type="evidence" value="ECO:0007669"/>
    <property type="project" value="UniProtKB-KW"/>
</dbReference>
<feature type="compositionally biased region" description="Basic and acidic residues" evidence="6">
    <location>
        <begin position="532"/>
        <end position="547"/>
    </location>
</feature>
<dbReference type="Gene3D" id="3.30.260.10">
    <property type="entry name" value="TCP-1-like chaperonin intermediate domain"/>
    <property type="match status" value="1"/>
</dbReference>
<keyword evidence="3 5" id="KW-0067">ATP-binding</keyword>
<feature type="region of interest" description="Disordered" evidence="6">
    <location>
        <begin position="531"/>
        <end position="562"/>
    </location>
</feature>
<reference evidence="7 8" key="1">
    <citation type="journal article" date="2019" name="Int. J. Syst. Evol. Microbiol.">
        <title>The Global Catalogue of Microorganisms (GCM) 10K type strain sequencing project: providing services to taxonomists for standard genome sequencing and annotation.</title>
        <authorList>
            <consortium name="The Broad Institute Genomics Platform"/>
            <consortium name="The Broad Institute Genome Sequencing Center for Infectious Disease"/>
            <person name="Wu L."/>
            <person name="Ma J."/>
        </authorList>
    </citation>
    <scope>NUCLEOTIDE SEQUENCE [LARGE SCALE GENOMIC DNA]</scope>
    <source>
        <strain evidence="7 8">XZGYJ-43</strain>
    </source>
</reference>
<keyword evidence="8" id="KW-1185">Reference proteome</keyword>
<evidence type="ECO:0000256" key="2">
    <source>
        <dbReference type="ARBA" id="ARBA00022741"/>
    </source>
</evidence>
<evidence type="ECO:0000256" key="3">
    <source>
        <dbReference type="ARBA" id="ARBA00022840"/>
    </source>
</evidence>
<dbReference type="SUPFAM" id="SSF52029">
    <property type="entry name" value="GroEL apical domain-like"/>
    <property type="match status" value="1"/>
</dbReference>
<dbReference type="EMBL" id="JBHTAR010000011">
    <property type="protein sequence ID" value="MFC7199689.1"/>
    <property type="molecule type" value="Genomic_DNA"/>
</dbReference>
<dbReference type="Proteomes" id="UP001596447">
    <property type="component" value="Unassembled WGS sequence"/>
</dbReference>
<dbReference type="NCBIfam" id="NF041082">
    <property type="entry name" value="thermosome_alpha"/>
    <property type="match status" value="1"/>
</dbReference>
<dbReference type="Gene3D" id="3.50.7.10">
    <property type="entry name" value="GroEL"/>
    <property type="match status" value="1"/>
</dbReference>
<dbReference type="InterPro" id="IPR002423">
    <property type="entry name" value="Cpn60/GroEL/TCP-1"/>
</dbReference>
<dbReference type="AlphaFoldDB" id="A0ABD5Z398"/>
<sequence>MTQRRTPGSNLWVTHEVDRSEGATARAANIAAAKSLAEAVRTTLGPNGMDKMVVGSDGTVVVTNDGASILERMDLDDPTAKMLAEAARSQNGTVGDGTTTTVTLVGALLESAENLLEEGLHPTTIIEGYRRAAEEALDQLRKVSIDVDPTDEAELRRVAETAVTGKWDDESARYLSSLAVSALTDVAEGDSVDVRNITLQSIPGGSLRDSEVLDGLSIDIGSSSTTIEAFDVHLPDTYESASVALLDTELTVDSADAVSHTSVSDAAQLRDLQSYEESVRVEAVQQLSELGVDVVFCQKSIDDEIRMRLAREGILSIERTRQDEMHKVASVTGAVLERNVDDLALTDIGQAPRIDRRSVGTTDLVVISTDVPGSHVSLLLRGGTEHVAEETKRVIKDCFSVAQLALQDKAVVPGGGASEMALAHHLDTFASQVGGRSQLAVESFAEALEAIPRTLATSAGLDAIDTLAELRTHQHRGETTAGVDVVNGTVADMRAEAVLEPLAVKHYALTNALEGATMILRVDDIIAAEQTGGDHDHGHDHDHDHGHGGLQDTGGYPWAVGH</sequence>
<keyword evidence="4 5" id="KW-0143">Chaperone</keyword>
<comment type="caution">
    <text evidence="7">The sequence shown here is derived from an EMBL/GenBank/DDBJ whole genome shotgun (WGS) entry which is preliminary data.</text>
</comment>
<dbReference type="NCBIfam" id="NF041083">
    <property type="entry name" value="thermosome_beta"/>
    <property type="match status" value="1"/>
</dbReference>
<dbReference type="PANTHER" id="PTHR11353">
    <property type="entry name" value="CHAPERONIN"/>
    <property type="match status" value="1"/>
</dbReference>
<evidence type="ECO:0000313" key="7">
    <source>
        <dbReference type="EMBL" id="MFC7199689.1"/>
    </source>
</evidence>
<keyword evidence="2 5" id="KW-0547">Nucleotide-binding</keyword>
<dbReference type="InterPro" id="IPR054827">
    <property type="entry name" value="thermosome_alpha"/>
</dbReference>
<evidence type="ECO:0000256" key="5">
    <source>
        <dbReference type="RuleBase" id="RU004187"/>
    </source>
</evidence>
<evidence type="ECO:0000256" key="6">
    <source>
        <dbReference type="SAM" id="MobiDB-lite"/>
    </source>
</evidence>
<dbReference type="InterPro" id="IPR017998">
    <property type="entry name" value="Chaperone_TCP-1"/>
</dbReference>
<protein>
    <submittedName>
        <fullName evidence="7">Thermosome subunit alpha</fullName>
    </submittedName>
</protein>
<gene>
    <name evidence="7" type="primary">thsA</name>
    <name evidence="7" type="ORF">ACFQJ9_09740</name>
</gene>
<dbReference type="Gene3D" id="1.10.560.10">
    <property type="entry name" value="GroEL-like equatorial domain"/>
    <property type="match status" value="1"/>
</dbReference>
<dbReference type="SUPFAM" id="SSF48592">
    <property type="entry name" value="GroEL equatorial domain-like"/>
    <property type="match status" value="1"/>
</dbReference>
<dbReference type="InterPro" id="IPR027410">
    <property type="entry name" value="TCP-1-like_intermed_sf"/>
</dbReference>
<dbReference type="InterPro" id="IPR002194">
    <property type="entry name" value="Chaperonin_TCP-1_CS"/>
</dbReference>
<proteinExistence type="inferred from homology"/>
<dbReference type="Pfam" id="PF00118">
    <property type="entry name" value="Cpn60_TCP1"/>
    <property type="match status" value="1"/>
</dbReference>
<dbReference type="InterPro" id="IPR053374">
    <property type="entry name" value="TCP-1_chaperonin"/>
</dbReference>
<name>A0ABD5Z398_9EURY</name>
<dbReference type="PROSITE" id="PS00750">
    <property type="entry name" value="TCP1_1"/>
    <property type="match status" value="1"/>
</dbReference>
<accession>A0ABD5Z398</accession>
<evidence type="ECO:0000256" key="1">
    <source>
        <dbReference type="ARBA" id="ARBA00008020"/>
    </source>
</evidence>